<reference evidence="1 2" key="1">
    <citation type="journal article" date="2024" name="Plant Biotechnol. J.">
        <title>Dendrobium thyrsiflorum genome and its molecular insights into genes involved in important horticultural traits.</title>
        <authorList>
            <person name="Chen B."/>
            <person name="Wang J.Y."/>
            <person name="Zheng P.J."/>
            <person name="Li K.L."/>
            <person name="Liang Y.M."/>
            <person name="Chen X.F."/>
            <person name="Zhang C."/>
            <person name="Zhao X."/>
            <person name="He X."/>
            <person name="Zhang G.Q."/>
            <person name="Liu Z.J."/>
            <person name="Xu Q."/>
        </authorList>
    </citation>
    <scope>NUCLEOTIDE SEQUENCE [LARGE SCALE GENOMIC DNA]</scope>
    <source>
        <strain evidence="1">GZMU011</strain>
    </source>
</reference>
<evidence type="ECO:0000313" key="2">
    <source>
        <dbReference type="Proteomes" id="UP001552299"/>
    </source>
</evidence>
<sequence>MEVNFCGEECEKWKNEMMKKERSVSFMAEMEMSRGRRELSTNEASAPLPNLTTVVYDKTTVGETAGGVVEVGNAIREMTDVGEGDGACDEIVACVGEGVAEA</sequence>
<comment type="caution">
    <text evidence="1">The sequence shown here is derived from an EMBL/GenBank/DDBJ whole genome shotgun (WGS) entry which is preliminary data.</text>
</comment>
<gene>
    <name evidence="1" type="ORF">M5K25_003469</name>
</gene>
<dbReference type="AlphaFoldDB" id="A0ABD0VK14"/>
<accession>A0ABD0VK14</accession>
<evidence type="ECO:0000313" key="1">
    <source>
        <dbReference type="EMBL" id="KAL0925158.1"/>
    </source>
</evidence>
<dbReference type="EMBL" id="JANQDX010000004">
    <property type="protein sequence ID" value="KAL0925158.1"/>
    <property type="molecule type" value="Genomic_DNA"/>
</dbReference>
<proteinExistence type="predicted"/>
<protein>
    <submittedName>
        <fullName evidence="1">Uncharacterized protein</fullName>
    </submittedName>
</protein>
<organism evidence="1 2">
    <name type="scientific">Dendrobium thyrsiflorum</name>
    <name type="common">Pinecone-like raceme dendrobium</name>
    <name type="synonym">Orchid</name>
    <dbReference type="NCBI Taxonomy" id="117978"/>
    <lineage>
        <taxon>Eukaryota</taxon>
        <taxon>Viridiplantae</taxon>
        <taxon>Streptophyta</taxon>
        <taxon>Embryophyta</taxon>
        <taxon>Tracheophyta</taxon>
        <taxon>Spermatophyta</taxon>
        <taxon>Magnoliopsida</taxon>
        <taxon>Liliopsida</taxon>
        <taxon>Asparagales</taxon>
        <taxon>Orchidaceae</taxon>
        <taxon>Epidendroideae</taxon>
        <taxon>Malaxideae</taxon>
        <taxon>Dendrobiinae</taxon>
        <taxon>Dendrobium</taxon>
    </lineage>
</organism>
<dbReference type="Proteomes" id="UP001552299">
    <property type="component" value="Unassembled WGS sequence"/>
</dbReference>
<keyword evidence="2" id="KW-1185">Reference proteome</keyword>
<name>A0ABD0VK14_DENTH</name>